<dbReference type="CDD" id="cd07012">
    <property type="entry name" value="PBP2_Bug_TTT"/>
    <property type="match status" value="1"/>
</dbReference>
<sequence length="316" mass="32954">MSLSRRALWALPVLAAPALASSARAQSRALRLVIPYPPGGSADLLARAIAEQMTAMGRAAIVENRAGASGAVGSLAVARAAPDGTTLLQADGSPMSILLEAGRTTYKAEDFVPVMRIATSPFVLATRPDGPLRTLPQVIAAAREAPGRLTYATPGPLSFAHVVAERFAASAGIELLHVPFQGTGPATAAVLAGQVDLIPVPPAQVLSQGSGAIFRPIAITTEARHPSLPETPTFRETGTELVFLGWRGIFLPAGASAETVQATERLLREAVAGPVVQAAMQRMGEGEALMGPAEFARFWAEDRAAVRAILPRLPRE</sequence>
<dbReference type="RefSeq" id="WP_213671723.1">
    <property type="nucleotide sequence ID" value="NZ_JAHCDA010000004.1"/>
</dbReference>
<comment type="caution">
    <text evidence="3">The sequence shown here is derived from an EMBL/GenBank/DDBJ whole genome shotgun (WGS) entry which is preliminary data.</text>
</comment>
<name>A0ABS5QJD2_9PROT</name>
<keyword evidence="2" id="KW-0732">Signal</keyword>
<accession>A0ABS5QJD2</accession>
<dbReference type="PIRSF" id="PIRSF017082">
    <property type="entry name" value="YflP"/>
    <property type="match status" value="1"/>
</dbReference>
<dbReference type="PANTHER" id="PTHR42928:SF5">
    <property type="entry name" value="BLR1237 PROTEIN"/>
    <property type="match status" value="1"/>
</dbReference>
<dbReference type="Gene3D" id="3.40.190.10">
    <property type="entry name" value="Periplasmic binding protein-like II"/>
    <property type="match status" value="1"/>
</dbReference>
<dbReference type="Gene3D" id="3.40.190.150">
    <property type="entry name" value="Bordetella uptake gene, domain 1"/>
    <property type="match status" value="1"/>
</dbReference>
<proteinExistence type="inferred from homology"/>
<dbReference type="SUPFAM" id="SSF53850">
    <property type="entry name" value="Periplasmic binding protein-like II"/>
    <property type="match status" value="1"/>
</dbReference>
<reference evidence="3 4" key="1">
    <citation type="submission" date="2021-05" db="EMBL/GenBank/DDBJ databases">
        <title>Roseococcus sp. XZZS9, whole genome shotgun sequencing project.</title>
        <authorList>
            <person name="Zhao G."/>
            <person name="Shen L."/>
        </authorList>
    </citation>
    <scope>NUCLEOTIDE SEQUENCE [LARGE SCALE GENOMIC DNA]</scope>
    <source>
        <strain evidence="3 4">XZZS9</strain>
    </source>
</reference>
<dbReference type="InterPro" id="IPR005064">
    <property type="entry name" value="BUG"/>
</dbReference>
<dbReference type="Pfam" id="PF03401">
    <property type="entry name" value="TctC"/>
    <property type="match status" value="1"/>
</dbReference>
<evidence type="ECO:0000256" key="2">
    <source>
        <dbReference type="SAM" id="SignalP"/>
    </source>
</evidence>
<organism evidence="3 4">
    <name type="scientific">Roseococcus pinisoli</name>
    <dbReference type="NCBI Taxonomy" id="2835040"/>
    <lineage>
        <taxon>Bacteria</taxon>
        <taxon>Pseudomonadati</taxon>
        <taxon>Pseudomonadota</taxon>
        <taxon>Alphaproteobacteria</taxon>
        <taxon>Acetobacterales</taxon>
        <taxon>Roseomonadaceae</taxon>
        <taxon>Roseococcus</taxon>
    </lineage>
</organism>
<dbReference type="PANTHER" id="PTHR42928">
    <property type="entry name" value="TRICARBOXYLATE-BINDING PROTEIN"/>
    <property type="match status" value="1"/>
</dbReference>
<evidence type="ECO:0000256" key="1">
    <source>
        <dbReference type="ARBA" id="ARBA00006987"/>
    </source>
</evidence>
<comment type="similarity">
    <text evidence="1">Belongs to the UPF0065 (bug) family.</text>
</comment>
<dbReference type="Proteomes" id="UP000766336">
    <property type="component" value="Unassembled WGS sequence"/>
</dbReference>
<evidence type="ECO:0000313" key="4">
    <source>
        <dbReference type="Proteomes" id="UP000766336"/>
    </source>
</evidence>
<protein>
    <submittedName>
        <fullName evidence="3">Tripartite tricarboxylate transporter substrate binding protein</fullName>
    </submittedName>
</protein>
<evidence type="ECO:0000313" key="3">
    <source>
        <dbReference type="EMBL" id="MBS7813020.1"/>
    </source>
</evidence>
<feature type="signal peptide" evidence="2">
    <location>
        <begin position="1"/>
        <end position="25"/>
    </location>
</feature>
<dbReference type="InterPro" id="IPR042100">
    <property type="entry name" value="Bug_dom1"/>
</dbReference>
<keyword evidence="4" id="KW-1185">Reference proteome</keyword>
<feature type="chain" id="PRO_5046032308" evidence="2">
    <location>
        <begin position="26"/>
        <end position="316"/>
    </location>
</feature>
<gene>
    <name evidence="3" type="ORF">KHU32_18890</name>
</gene>
<dbReference type="EMBL" id="JAHCDA010000004">
    <property type="protein sequence ID" value="MBS7813020.1"/>
    <property type="molecule type" value="Genomic_DNA"/>
</dbReference>